<keyword evidence="1" id="KW-0175">Coiled coil</keyword>
<dbReference type="KEGG" id="cten:18249415"/>
<dbReference type="HOGENOM" id="CLU_008870_0_0_1"/>
<feature type="coiled-coil region" evidence="1">
    <location>
        <begin position="744"/>
        <end position="771"/>
    </location>
</feature>
<accession>G3B0U3</accession>
<dbReference type="GO" id="GO:0032012">
    <property type="term" value="P:regulation of ARF protein signal transduction"/>
    <property type="evidence" value="ECO:0007669"/>
    <property type="project" value="InterPro"/>
</dbReference>
<sequence>METDPYTHCPKYQSRGFATKLFNEQFVSIQPEEYIQFLAVNDEESNAIREYYMDLFQWDPNLLKSTRSLCAKLYLKGESQEIDRILTSFTQSYIKQNPVNVFCTKNFENIYIVLYSLILLNTSLHNAEVNKKSKISQSDYIRNTFTTFIQQDPKLSKKLSIKQRITIERELGNYYEDLSKNELHLKTNVDDKLARIQPITKDSSKGVATTDEKIPNSSSTDKIDDLNLSRQVSGSSIWSSDTNKRNSLSMKRMSSATSSISQFTITNGSRNNNRVGFTRALVSDQNQRFYQQGNSSMVSNGTYGTVRNRQSIRGINGSGLNGAAVNRSSRASIVSRESLATNNDDSMSVVSFESADLDKINLVDPQQQQQQVTQLENFNVDQFQDNFDLTLELQGSPYLKEGLLKLKILNNDQQDNNLPDSTISSGTSSVSTASSTSSRFFSFFSRSSRGNNSESSSLNATSNSVLNNKFVEYFVVVSKGEMNLYSFDPKVVKRHQQKLKKFKQKQQKNLINLDFLNDDDDISTFNDSTEDVGDGNWLKNAANVGNYNLCSAFSQLEKSSLYIKKTSGYIFTLTFPKTSKKPNKKFVFEAGTKEIALEFINTCNFWASKITAIPTFEESVSSIEYGWNDLDQLIGNKANFKKLKSIQKWEPLPQGLYLSTYNYDTSENHYNMMKQFIKTLNYYHNLKKLFKEFNELRIKFIKNFSSQASSSNFLRIQANYESKLLDYKFELKKYKNYLIILGFALQLRFDLEDEEKDREQLEIDLEKDSDNVEFSDTVNDTTVIASSKSSSDNSNDDVDEEDNDEESELSRLVKYEIRKLFIGLKDVGKIIPTFQTSKSISNLNELQSQIPNLTASDFNNSFSLVKSPKTYTLSNYKDNESPINQLLQSQKPKEIVHSFSHNTIKEEDEPEAN</sequence>
<protein>
    <recommendedName>
        <fullName evidence="3">SEC7 domain-containing protein</fullName>
    </recommendedName>
</protein>
<dbReference type="eggNOG" id="KOG0929">
    <property type="taxonomic scope" value="Eukaryota"/>
</dbReference>
<dbReference type="SUPFAM" id="SSF48425">
    <property type="entry name" value="Sec7 domain"/>
    <property type="match status" value="1"/>
</dbReference>
<name>G3B0U3_CANTC</name>
<dbReference type="InterPro" id="IPR023509">
    <property type="entry name" value="DTD-like_sf"/>
</dbReference>
<dbReference type="AlphaFoldDB" id="G3B0U3"/>
<dbReference type="EMBL" id="GL996515">
    <property type="protein sequence ID" value="EGV64802.1"/>
    <property type="molecule type" value="Genomic_DNA"/>
</dbReference>
<evidence type="ECO:0000313" key="5">
    <source>
        <dbReference type="Proteomes" id="UP000000707"/>
    </source>
</evidence>
<dbReference type="Proteomes" id="UP000000707">
    <property type="component" value="Unassembled WGS sequence"/>
</dbReference>
<dbReference type="InterPro" id="IPR011993">
    <property type="entry name" value="PH-like_dom_sf"/>
</dbReference>
<dbReference type="InterPro" id="IPR035999">
    <property type="entry name" value="Sec7_dom_sf"/>
</dbReference>
<gene>
    <name evidence="4" type="ORF">CANTEDRAFT_129995</name>
</gene>
<evidence type="ECO:0000256" key="2">
    <source>
        <dbReference type="SAM" id="MobiDB-lite"/>
    </source>
</evidence>
<dbReference type="GO" id="GO:0005085">
    <property type="term" value="F:guanyl-nucleotide exchange factor activity"/>
    <property type="evidence" value="ECO:0007669"/>
    <property type="project" value="InterPro"/>
</dbReference>
<feature type="region of interest" description="Disordered" evidence="2">
    <location>
        <begin position="202"/>
        <end position="224"/>
    </location>
</feature>
<feature type="domain" description="SEC7" evidence="3">
    <location>
        <begin position="1"/>
        <end position="181"/>
    </location>
</feature>
<dbReference type="STRING" id="590646.G3B0U3"/>
<dbReference type="PANTHER" id="PTHR10663">
    <property type="entry name" value="GUANYL-NUCLEOTIDE EXCHANGE FACTOR"/>
    <property type="match status" value="1"/>
</dbReference>
<dbReference type="InterPro" id="IPR023394">
    <property type="entry name" value="Sec7_C_sf"/>
</dbReference>
<feature type="compositionally biased region" description="Acidic residues" evidence="2">
    <location>
        <begin position="794"/>
        <end position="806"/>
    </location>
</feature>
<dbReference type="Gene3D" id="1.10.1000.11">
    <property type="entry name" value="Arf Nucleotide-binding Site Opener,domain 2"/>
    <property type="match status" value="1"/>
</dbReference>
<dbReference type="PANTHER" id="PTHR10663:SF405">
    <property type="entry name" value="ARF GUANINE NUCLEOTIDE EXCHANGE FACTOR SYT1"/>
    <property type="match status" value="1"/>
</dbReference>
<organism evidence="5">
    <name type="scientific">Candida tenuis (strain ATCC 10573 / BCRC 21748 / CBS 615 / JCM 9827 / NBRC 10315 / NRRL Y-1498 / VKM Y-70)</name>
    <name type="common">Yeast</name>
    <name type="synonym">Yamadazyma tenuis</name>
    <dbReference type="NCBI Taxonomy" id="590646"/>
    <lineage>
        <taxon>Eukaryota</taxon>
        <taxon>Fungi</taxon>
        <taxon>Dikarya</taxon>
        <taxon>Ascomycota</taxon>
        <taxon>Saccharomycotina</taxon>
        <taxon>Pichiomycetes</taxon>
        <taxon>Debaryomycetaceae</taxon>
        <taxon>Yamadazyma</taxon>
    </lineage>
</organism>
<dbReference type="OrthoDB" id="2157641at2759"/>
<evidence type="ECO:0000259" key="3">
    <source>
        <dbReference type="PROSITE" id="PS50190"/>
    </source>
</evidence>
<dbReference type="Pfam" id="PF01369">
    <property type="entry name" value="Sec7"/>
    <property type="match status" value="1"/>
</dbReference>
<dbReference type="GeneID" id="18249415"/>
<dbReference type="InterPro" id="IPR000904">
    <property type="entry name" value="Sec7_dom"/>
</dbReference>
<dbReference type="SMART" id="SM00222">
    <property type="entry name" value="Sec7"/>
    <property type="match status" value="1"/>
</dbReference>
<dbReference type="PROSITE" id="PS50190">
    <property type="entry name" value="SEC7"/>
    <property type="match status" value="1"/>
</dbReference>
<proteinExistence type="predicted"/>
<reference evidence="4 5" key="1">
    <citation type="journal article" date="2011" name="Proc. Natl. Acad. Sci. U.S.A.">
        <title>Comparative genomics of xylose-fermenting fungi for enhanced biofuel production.</title>
        <authorList>
            <person name="Wohlbach D.J."/>
            <person name="Kuo A."/>
            <person name="Sato T.K."/>
            <person name="Potts K.M."/>
            <person name="Salamov A.A."/>
            <person name="LaButti K.M."/>
            <person name="Sun H."/>
            <person name="Clum A."/>
            <person name="Pangilinan J.L."/>
            <person name="Lindquist E.A."/>
            <person name="Lucas S."/>
            <person name="Lapidus A."/>
            <person name="Jin M."/>
            <person name="Gunawan C."/>
            <person name="Balan V."/>
            <person name="Dale B.E."/>
            <person name="Jeffries T.W."/>
            <person name="Zinkel R."/>
            <person name="Barry K.W."/>
            <person name="Grigoriev I.V."/>
            <person name="Gasch A.P."/>
        </authorList>
    </citation>
    <scope>NUCLEOTIDE SEQUENCE [LARGE SCALE GENOMIC DNA]</scope>
    <source>
        <strain evidence="5">ATCC 10573 / BCRC 21748 / CBS 615 / JCM 9827 / NBRC 10315 / NRRL Y-1498 / VKM Y-70</strain>
    </source>
</reference>
<evidence type="ECO:0000256" key="1">
    <source>
        <dbReference type="SAM" id="Coils"/>
    </source>
</evidence>
<feature type="region of interest" description="Disordered" evidence="2">
    <location>
        <begin position="785"/>
        <end position="806"/>
    </location>
</feature>
<evidence type="ECO:0000313" key="4">
    <source>
        <dbReference type="EMBL" id="EGV64802.1"/>
    </source>
</evidence>
<dbReference type="SUPFAM" id="SSF69500">
    <property type="entry name" value="DTD-like"/>
    <property type="match status" value="1"/>
</dbReference>
<dbReference type="Gene3D" id="2.30.29.30">
    <property type="entry name" value="Pleckstrin-homology domain (PH domain)/Phosphotyrosine-binding domain (PTB)"/>
    <property type="match status" value="1"/>
</dbReference>
<keyword evidence="5" id="KW-1185">Reference proteome</keyword>